<dbReference type="Proteomes" id="UP000241690">
    <property type="component" value="Unassembled WGS sequence"/>
</dbReference>
<dbReference type="Pfam" id="PF13401">
    <property type="entry name" value="AAA_22"/>
    <property type="match status" value="1"/>
</dbReference>
<dbReference type="Gene3D" id="1.25.40.10">
    <property type="entry name" value="Tetratricopeptide repeat domain"/>
    <property type="match status" value="2"/>
</dbReference>
<dbReference type="GeneID" id="36621078"/>
<dbReference type="SUPFAM" id="SSF48452">
    <property type="entry name" value="TPR-like"/>
    <property type="match status" value="3"/>
</dbReference>
<dbReference type="InterPro" id="IPR053137">
    <property type="entry name" value="NLR-like"/>
</dbReference>
<dbReference type="InterPro" id="IPR019734">
    <property type="entry name" value="TPR_rpt"/>
</dbReference>
<dbReference type="STRING" id="983964.A0A2T4APU1"/>
<dbReference type="SMART" id="SM00028">
    <property type="entry name" value="TPR"/>
    <property type="match status" value="7"/>
</dbReference>
<dbReference type="InterPro" id="IPR049945">
    <property type="entry name" value="AAA_22"/>
</dbReference>
<evidence type="ECO:0000313" key="3">
    <source>
        <dbReference type="Proteomes" id="UP000241690"/>
    </source>
</evidence>
<dbReference type="Pfam" id="PF13424">
    <property type="entry name" value="TPR_12"/>
    <property type="match status" value="2"/>
</dbReference>
<dbReference type="InterPro" id="IPR027417">
    <property type="entry name" value="P-loop_NTPase"/>
</dbReference>
<dbReference type="RefSeq" id="XP_024778770.1">
    <property type="nucleotide sequence ID" value="XM_024912519.1"/>
</dbReference>
<dbReference type="PANTHER" id="PTHR46082">
    <property type="entry name" value="ATP/GTP-BINDING PROTEIN-RELATED"/>
    <property type="match status" value="1"/>
</dbReference>
<dbReference type="GO" id="GO:0016887">
    <property type="term" value="F:ATP hydrolysis activity"/>
    <property type="evidence" value="ECO:0007669"/>
    <property type="project" value="InterPro"/>
</dbReference>
<keyword evidence="3" id="KW-1185">Reference proteome</keyword>
<evidence type="ECO:0000313" key="2">
    <source>
        <dbReference type="EMBL" id="PTB59093.1"/>
    </source>
</evidence>
<sequence>MQRPALCQREIGSTQFGNNTTIHQDNNTYHLHLPLRPAQPVIHIIPYPRNEDLVGRPDLVEKLNMLLPQTSHTYCSAALWGLGGSGKTQIALNYAYERRDKGNCSVFWVHADSEATFSQDYKTIAQAFGVDQQLKGEDLLAAVRDQIEAQPDWVLILDNADDLQVFGVDQARERTKSLYRYIPRASVGTVLWTSRDARIAGTLVGPRRGIKVARMESDEAEELLTIARDLETNEEELETAALLEELQWLPLAITQAGAYMRRTSTSAKEYSSLLAQSKRRWQLFKEEEFDRHRRDGVPNNVLETWSISIDRLRQESEITYNILHVLAYVANQNISHEIITTILTRSDSNLVQPGILEAEATKAVTRLKEFSFLGMQRMEDGSRSYEMHKLVQEAARYGLSPWKPSVFYKVPSKKEGQAYFSGIAVQVILDLFPKSGPETWTQCEKYLAHAMQIGDWADLNEKHTEISVLFHRMSKFFLDRGRWREGELVNKRGLEFDRKTWGEKDPNTIISMAHLALTYYSQGRYKEAETLQVQILDLQRQILGDTHLATIQSMGNLSETYWAQGRYKEAEALQVQVLDLRQKILGDKHLDTILSMATLSEMYRAQGRYKEAEALQVQVLDLRQKILGDKHPDTISGMASLASTYSAQGRHKEAEVLQIQVLDLQQEILGDKHPETIKSMVSLAATYYAQGRHKEAEVLKIQVLDLQQEILGDRHPETIKSMVSLAVIYSAQGRYKEAEEIAVVALDRQREILGKEHPDTLLSMHNLACTWIELGRHSSALTLIEECVQYRRSVLWPEHPYTVESTKLLER</sequence>
<proteinExistence type="predicted"/>
<dbReference type="Gene3D" id="3.40.50.300">
    <property type="entry name" value="P-loop containing nucleotide triphosphate hydrolases"/>
    <property type="match status" value="1"/>
</dbReference>
<dbReference type="SUPFAM" id="SSF52540">
    <property type="entry name" value="P-loop containing nucleoside triphosphate hydrolases"/>
    <property type="match status" value="1"/>
</dbReference>
<dbReference type="Pfam" id="PF13374">
    <property type="entry name" value="TPR_10"/>
    <property type="match status" value="3"/>
</dbReference>
<dbReference type="EMBL" id="KZ679676">
    <property type="protein sequence ID" value="PTB59093.1"/>
    <property type="molecule type" value="Genomic_DNA"/>
</dbReference>
<accession>A0A2T4APU1</accession>
<evidence type="ECO:0000259" key="1">
    <source>
        <dbReference type="Pfam" id="PF13401"/>
    </source>
</evidence>
<gene>
    <name evidence="2" type="ORF">M431DRAFT_13482</name>
</gene>
<dbReference type="AlphaFoldDB" id="A0A2T4APU1"/>
<name>A0A2T4APU1_TRIHA</name>
<reference evidence="2 3" key="1">
    <citation type="submission" date="2016-07" db="EMBL/GenBank/DDBJ databases">
        <title>Multiple horizontal gene transfer events from other fungi enriched the ability of initially mycotrophic Trichoderma (Ascomycota) to feed on dead plant biomass.</title>
        <authorList>
            <consortium name="DOE Joint Genome Institute"/>
            <person name="Aerts A."/>
            <person name="Atanasova L."/>
            <person name="Chenthamara K."/>
            <person name="Zhang J."/>
            <person name="Grujic M."/>
            <person name="Henrissat B."/>
            <person name="Kuo A."/>
            <person name="Salamov A."/>
            <person name="Lipzen A."/>
            <person name="Labutti K."/>
            <person name="Barry K."/>
            <person name="Miao Y."/>
            <person name="Rahimi M.J."/>
            <person name="Shen Q."/>
            <person name="Grigoriev I.V."/>
            <person name="Kubicek C.P."/>
            <person name="Druzhinina I.S."/>
        </authorList>
    </citation>
    <scope>NUCLEOTIDE SEQUENCE [LARGE SCALE GENOMIC DNA]</scope>
    <source>
        <strain evidence="2 3">CBS 226.95</strain>
    </source>
</reference>
<protein>
    <recommendedName>
        <fullName evidence="1">ORC1/DEAH AAA+ ATPase domain-containing protein</fullName>
    </recommendedName>
</protein>
<dbReference type="InterPro" id="IPR011990">
    <property type="entry name" value="TPR-like_helical_dom_sf"/>
</dbReference>
<organism evidence="2 3">
    <name type="scientific">Trichoderma harzianum CBS 226.95</name>
    <dbReference type="NCBI Taxonomy" id="983964"/>
    <lineage>
        <taxon>Eukaryota</taxon>
        <taxon>Fungi</taxon>
        <taxon>Dikarya</taxon>
        <taxon>Ascomycota</taxon>
        <taxon>Pezizomycotina</taxon>
        <taxon>Sordariomycetes</taxon>
        <taxon>Hypocreomycetidae</taxon>
        <taxon>Hypocreales</taxon>
        <taxon>Hypocreaceae</taxon>
        <taxon>Trichoderma</taxon>
    </lineage>
</organism>
<dbReference type="PANTHER" id="PTHR46082:SF11">
    <property type="entry name" value="AAA+ ATPASE DOMAIN-CONTAINING PROTEIN-RELATED"/>
    <property type="match status" value="1"/>
</dbReference>
<feature type="domain" description="ORC1/DEAH AAA+ ATPase" evidence="1">
    <location>
        <begin position="77"/>
        <end position="181"/>
    </location>
</feature>